<reference evidence="1" key="1">
    <citation type="journal article" date="2020" name="Stud. Mycol.">
        <title>101 Dothideomycetes genomes: a test case for predicting lifestyles and emergence of pathogens.</title>
        <authorList>
            <person name="Haridas S."/>
            <person name="Albert R."/>
            <person name="Binder M."/>
            <person name="Bloem J."/>
            <person name="Labutti K."/>
            <person name="Salamov A."/>
            <person name="Andreopoulos B."/>
            <person name="Baker S."/>
            <person name="Barry K."/>
            <person name="Bills G."/>
            <person name="Bluhm B."/>
            <person name="Cannon C."/>
            <person name="Castanera R."/>
            <person name="Culley D."/>
            <person name="Daum C."/>
            <person name="Ezra D."/>
            <person name="Gonzalez J."/>
            <person name="Henrissat B."/>
            <person name="Kuo A."/>
            <person name="Liang C."/>
            <person name="Lipzen A."/>
            <person name="Lutzoni F."/>
            <person name="Magnuson J."/>
            <person name="Mondo S."/>
            <person name="Nolan M."/>
            <person name="Ohm R."/>
            <person name="Pangilinan J."/>
            <person name="Park H.-J."/>
            <person name="Ramirez L."/>
            <person name="Alfaro M."/>
            <person name="Sun H."/>
            <person name="Tritt A."/>
            <person name="Yoshinaga Y."/>
            <person name="Zwiers L.-H."/>
            <person name="Turgeon B."/>
            <person name="Goodwin S."/>
            <person name="Spatafora J."/>
            <person name="Crous P."/>
            <person name="Grigoriev I."/>
        </authorList>
    </citation>
    <scope>NUCLEOTIDE SEQUENCE</scope>
    <source>
        <strain evidence="1">ATCC 200398</strain>
    </source>
</reference>
<evidence type="ECO:0000313" key="2">
    <source>
        <dbReference type="Proteomes" id="UP000799755"/>
    </source>
</evidence>
<keyword evidence="2" id="KW-1185">Reference proteome</keyword>
<evidence type="ECO:0000313" key="1">
    <source>
        <dbReference type="EMBL" id="KAF2475282.1"/>
    </source>
</evidence>
<accession>A0ACB6RAC8</accession>
<name>A0ACB6RAC8_9PLEO</name>
<comment type="caution">
    <text evidence="1">The sequence shown here is derived from an EMBL/GenBank/DDBJ whole genome shotgun (WGS) entry which is preliminary data.</text>
</comment>
<sequence length="297" mass="33880">MTCSNEADERICVPGEEYWNNAGDDCRSGATTSRMPLSDQGDEVYIVRSMESIAWAGLITWTNRRTDFRIWVPAGPGSNQGIWAGISCPAVSQIVFEFVGGLPHQSDKTAHKTVRTSFRRLNPRLQNPANTLILARSEPYVGEMESRSQFSQMRVHRGWDNDDVDHLIDGVSRITPRCVRRVQQEKTTWRVNNGAVEKIAIERACAKAKRWTVKQELRQMHACYECRHCMTSLTIIINKCSPSFRILIFIEYFKTKSHIFLTLPCTNSPSTPTILRLFMLMLGSYGKTRFSLLHFAI</sequence>
<gene>
    <name evidence="1" type="ORF">BDR25DRAFT_350669</name>
</gene>
<proteinExistence type="predicted"/>
<dbReference type="Proteomes" id="UP000799755">
    <property type="component" value="Unassembled WGS sequence"/>
</dbReference>
<dbReference type="EMBL" id="MU003496">
    <property type="protein sequence ID" value="KAF2475282.1"/>
    <property type="molecule type" value="Genomic_DNA"/>
</dbReference>
<organism evidence="1 2">
    <name type="scientific">Lindgomyces ingoldianus</name>
    <dbReference type="NCBI Taxonomy" id="673940"/>
    <lineage>
        <taxon>Eukaryota</taxon>
        <taxon>Fungi</taxon>
        <taxon>Dikarya</taxon>
        <taxon>Ascomycota</taxon>
        <taxon>Pezizomycotina</taxon>
        <taxon>Dothideomycetes</taxon>
        <taxon>Pleosporomycetidae</taxon>
        <taxon>Pleosporales</taxon>
        <taxon>Lindgomycetaceae</taxon>
        <taxon>Lindgomyces</taxon>
    </lineage>
</organism>
<protein>
    <submittedName>
        <fullName evidence="1">Uncharacterized protein</fullName>
    </submittedName>
</protein>